<accession>A0ABZ1C140</accession>
<reference evidence="2 3" key="1">
    <citation type="journal article" date="2024" name="Front. Microbiol.">
        <title>Novel thermophilic genera Geochorda gen. nov. and Carboxydochorda gen. nov. from the deep terrestrial subsurface reveal the ecophysiological diversity in the class Limnochordia.</title>
        <authorList>
            <person name="Karnachuk O.V."/>
            <person name="Lukina A.P."/>
            <person name="Avakyan M.R."/>
            <person name="Kadnikov V.V."/>
            <person name="Begmatov S."/>
            <person name="Beletsky A.V."/>
            <person name="Vlasova K.G."/>
            <person name="Novikov A.A."/>
            <person name="Shcherbakova V.A."/>
            <person name="Mardanov A.V."/>
            <person name="Ravin N.V."/>
        </authorList>
    </citation>
    <scope>NUCLEOTIDE SEQUENCE [LARGE SCALE GENOMIC DNA]</scope>
    <source>
        <strain evidence="2 3">L945</strain>
    </source>
</reference>
<dbReference type="EMBL" id="CP141615">
    <property type="protein sequence ID" value="WRP18028.1"/>
    <property type="molecule type" value="Genomic_DNA"/>
</dbReference>
<keyword evidence="1" id="KW-0732">Signal</keyword>
<evidence type="ECO:0000313" key="3">
    <source>
        <dbReference type="Proteomes" id="UP001332192"/>
    </source>
</evidence>
<keyword evidence="3" id="KW-1185">Reference proteome</keyword>
<protein>
    <submittedName>
        <fullName evidence="2">VCBS repeat-containing protein</fullName>
    </submittedName>
</protein>
<feature type="signal peptide" evidence="1">
    <location>
        <begin position="1"/>
        <end position="31"/>
    </location>
</feature>
<dbReference type="InterPro" id="IPR028994">
    <property type="entry name" value="Integrin_alpha_N"/>
</dbReference>
<gene>
    <name evidence="2" type="ORF">U7230_03190</name>
</gene>
<sequence>MPRRSRWSSCKLLLALAGAALPALLHLGVLAAPVPASARGWERLGTQVAPAPAVLQLAAADLDGDGRAELVMVGRDYERQEARLYVLAWPGALPEGAARDGPGESRQLFHVAAASPPFAHPLSHVTLAVGPFTRPQGPEILVATNSHLVVWHWTGGKLERAWEGNYSARVQDLAPVELPGEPAALALVYVETRPAWHYLLRVWHWNGNAMEPVAGPFPIGPVRAMSSGDLGGDGESEVVVETGEGNKGGRIEVWRWTGSAFVQAGSAALRDAPAFGLEAGRVPEADPSKDLLLVADDKGRTALYEWTSKGFSRVGGVVTLGWSLGAATLGDLDGDGRTEAVVAEYPNLLHVLRWVP</sequence>
<organism evidence="2 3">
    <name type="scientific">Carboxydichorda subterranea</name>
    <dbReference type="NCBI Taxonomy" id="3109565"/>
    <lineage>
        <taxon>Bacteria</taxon>
        <taxon>Bacillati</taxon>
        <taxon>Bacillota</taxon>
        <taxon>Limnochordia</taxon>
        <taxon>Limnochordales</taxon>
        <taxon>Geochordaceae</taxon>
        <taxon>Carboxydichorda</taxon>
    </lineage>
</organism>
<dbReference type="RefSeq" id="WP_324717299.1">
    <property type="nucleotide sequence ID" value="NZ_CP141615.1"/>
</dbReference>
<name>A0ABZ1C140_9FIRM</name>
<dbReference type="Proteomes" id="UP001332192">
    <property type="component" value="Chromosome"/>
</dbReference>
<proteinExistence type="predicted"/>
<dbReference type="SUPFAM" id="SSF69318">
    <property type="entry name" value="Integrin alpha N-terminal domain"/>
    <property type="match status" value="1"/>
</dbReference>
<evidence type="ECO:0000313" key="2">
    <source>
        <dbReference type="EMBL" id="WRP18028.1"/>
    </source>
</evidence>
<feature type="chain" id="PRO_5045191318" evidence="1">
    <location>
        <begin position="32"/>
        <end position="356"/>
    </location>
</feature>
<evidence type="ECO:0000256" key="1">
    <source>
        <dbReference type="SAM" id="SignalP"/>
    </source>
</evidence>